<dbReference type="InterPro" id="IPR018043">
    <property type="entry name" value="Na/Gal_symport_CS"/>
</dbReference>
<keyword evidence="4" id="KW-0762">Sugar transport</keyword>
<dbReference type="InterPro" id="IPR039672">
    <property type="entry name" value="MFS_2"/>
</dbReference>
<comment type="subcellular location">
    <subcellularLocation>
        <location evidence="1">Cell membrane</location>
        <topology evidence="1">Multi-pass membrane protein</topology>
    </subcellularLocation>
</comment>
<dbReference type="RefSeq" id="WP_109250332.1">
    <property type="nucleotide sequence ID" value="NZ_QCXQ01000002.1"/>
</dbReference>
<dbReference type="PROSITE" id="PS00872">
    <property type="entry name" value="NA_GALACTOSIDE_SYMP"/>
    <property type="match status" value="1"/>
</dbReference>
<dbReference type="CDD" id="cd17332">
    <property type="entry name" value="MFS_MelB_like"/>
    <property type="match status" value="1"/>
</dbReference>
<evidence type="ECO:0000256" key="7">
    <source>
        <dbReference type="ARBA" id="ARBA00022989"/>
    </source>
</evidence>
<comment type="caution">
    <text evidence="11">The sequence shown here is derived from an EMBL/GenBank/DDBJ whole genome shotgun (WGS) entry which is preliminary data.</text>
</comment>
<evidence type="ECO:0000313" key="11">
    <source>
        <dbReference type="EMBL" id="PWG00384.1"/>
    </source>
</evidence>
<feature type="transmembrane region" description="Helical" evidence="10">
    <location>
        <begin position="277"/>
        <end position="299"/>
    </location>
</feature>
<feature type="transmembrane region" description="Helical" evidence="10">
    <location>
        <begin position="195"/>
        <end position="215"/>
    </location>
</feature>
<name>A0A2V1MZD9_9LACO</name>
<feature type="transmembrane region" description="Helical" evidence="10">
    <location>
        <begin position="383"/>
        <end position="405"/>
    </location>
</feature>
<feature type="transmembrane region" description="Helical" evidence="10">
    <location>
        <begin position="16"/>
        <end position="35"/>
    </location>
</feature>
<evidence type="ECO:0000256" key="3">
    <source>
        <dbReference type="ARBA" id="ARBA00022475"/>
    </source>
</evidence>
<dbReference type="GO" id="GO:0008643">
    <property type="term" value="P:carbohydrate transport"/>
    <property type="evidence" value="ECO:0007669"/>
    <property type="project" value="InterPro"/>
</dbReference>
<evidence type="ECO:0000256" key="8">
    <source>
        <dbReference type="ARBA" id="ARBA00023136"/>
    </source>
</evidence>
<dbReference type="AlphaFoldDB" id="A0A2V1MZD9"/>
<dbReference type="Proteomes" id="UP000245080">
    <property type="component" value="Unassembled WGS sequence"/>
</dbReference>
<feature type="transmembrane region" description="Helical" evidence="10">
    <location>
        <begin position="163"/>
        <end position="183"/>
    </location>
</feature>
<evidence type="ECO:0000256" key="6">
    <source>
        <dbReference type="ARBA" id="ARBA00022847"/>
    </source>
</evidence>
<dbReference type="GO" id="GO:0015293">
    <property type="term" value="F:symporter activity"/>
    <property type="evidence" value="ECO:0007669"/>
    <property type="project" value="UniProtKB-KW"/>
</dbReference>
<evidence type="ECO:0000256" key="4">
    <source>
        <dbReference type="ARBA" id="ARBA00022597"/>
    </source>
</evidence>
<feature type="region of interest" description="Disordered" evidence="9">
    <location>
        <begin position="467"/>
        <end position="486"/>
    </location>
</feature>
<dbReference type="PANTHER" id="PTHR11328:SF36">
    <property type="entry name" value="MELIBIOSE PERMEASE"/>
    <property type="match status" value="1"/>
</dbReference>
<evidence type="ECO:0000256" key="9">
    <source>
        <dbReference type="SAM" id="MobiDB-lite"/>
    </source>
</evidence>
<dbReference type="InterPro" id="IPR036259">
    <property type="entry name" value="MFS_trans_sf"/>
</dbReference>
<evidence type="ECO:0000256" key="2">
    <source>
        <dbReference type="ARBA" id="ARBA00022448"/>
    </source>
</evidence>
<keyword evidence="12" id="KW-1185">Reference proteome</keyword>
<keyword evidence="2" id="KW-0813">Transport</keyword>
<keyword evidence="8 10" id="KW-0472">Membrane</keyword>
<dbReference type="InterPro" id="IPR001927">
    <property type="entry name" value="Na/Gal_symport"/>
</dbReference>
<feature type="transmembrane region" description="Helical" evidence="10">
    <location>
        <begin position="311"/>
        <end position="329"/>
    </location>
</feature>
<accession>A0A2V1MZD9</accession>
<dbReference type="Pfam" id="PF13347">
    <property type="entry name" value="MFS_2"/>
    <property type="match status" value="1"/>
</dbReference>
<dbReference type="Gene3D" id="1.20.1250.20">
    <property type="entry name" value="MFS general substrate transporter like domains"/>
    <property type="match status" value="1"/>
</dbReference>
<dbReference type="SUPFAM" id="SSF103473">
    <property type="entry name" value="MFS general substrate transporter"/>
    <property type="match status" value="1"/>
</dbReference>
<protein>
    <submittedName>
        <fullName evidence="11">MFS transporter</fullName>
    </submittedName>
</protein>
<evidence type="ECO:0000256" key="1">
    <source>
        <dbReference type="ARBA" id="ARBA00004651"/>
    </source>
</evidence>
<feature type="transmembrane region" description="Helical" evidence="10">
    <location>
        <begin position="112"/>
        <end position="131"/>
    </location>
</feature>
<reference evidence="11 12" key="1">
    <citation type="journal article" date="2018" name="Int. J. Syst. Evol. Microbiol.">
        <title>Lactobacillus bambusae sp. nov., isolated from a traditional fermented Ma-bamboo shoots of Taiwan.</title>
        <authorList>
            <person name="Wang L.-T."/>
        </authorList>
    </citation>
    <scope>NUCLEOTIDE SEQUENCE [LARGE SCALE GENOMIC DNA]</scope>
    <source>
        <strain evidence="11 12">BS-W1</strain>
    </source>
</reference>
<keyword evidence="6" id="KW-0769">Symport</keyword>
<dbReference type="EMBL" id="QCXQ01000002">
    <property type="protein sequence ID" value="PWG00384.1"/>
    <property type="molecule type" value="Genomic_DNA"/>
</dbReference>
<keyword evidence="3" id="KW-1003">Cell membrane</keyword>
<feature type="transmembrane region" description="Helical" evidence="10">
    <location>
        <begin position="425"/>
        <end position="443"/>
    </location>
</feature>
<gene>
    <name evidence="11" type="ORF">DCM90_05500</name>
</gene>
<evidence type="ECO:0000256" key="5">
    <source>
        <dbReference type="ARBA" id="ARBA00022692"/>
    </source>
</evidence>
<feature type="transmembrane region" description="Helical" evidence="10">
    <location>
        <begin position="246"/>
        <end position="271"/>
    </location>
</feature>
<dbReference type="GO" id="GO:0006814">
    <property type="term" value="P:sodium ion transport"/>
    <property type="evidence" value="ECO:0007669"/>
    <property type="project" value="InterPro"/>
</dbReference>
<evidence type="ECO:0000313" key="12">
    <source>
        <dbReference type="Proteomes" id="UP000245080"/>
    </source>
</evidence>
<proteinExistence type="predicted"/>
<sequence>MKRYLSYALGAFGHDAFYQTLSMYFMIFVTSELFVSSDKAWNTKMIGIVTTLMVVIRVGEIMFDPVIGGVVDNTQTRFGKFKPWILSGSIIASLGLVTIFSDFGGLTYSNPLLYLILFGITFLILDIFYSFSDISFWSMLPALSLDPKERTTYATAGRFGSTLGAQGVIIIITPAILLCSRLFGGKPGQETQPGWMGYAVVVGLLCTGGAILTCLNTNESHNIIRKNTVHTRLIDVFKVIASNDQLLWIALSYILFAFSYVVTNSLMMYYFRYRVGNVGAFTWVGVITCIIGVISVAVFPALEMKFHRKAIYVGGIVVMLGGYSLFLAAGTNLVWALAGIGLLFAPYPLIFLATLMAITDCVEYGQLKSGVRNESVTLSVRPLLDKLAGAASNAVVGVVAVAAGMTGSATPSDITRAGVTQFNTFMFYIPMALLVVAALLFLWKVKISESAHKQIVQQLNARLSQQESPSTSAGSLTETDLNSAKL</sequence>
<dbReference type="GO" id="GO:0005886">
    <property type="term" value="C:plasma membrane"/>
    <property type="evidence" value="ECO:0007669"/>
    <property type="project" value="UniProtKB-SubCell"/>
</dbReference>
<feature type="transmembrane region" description="Helical" evidence="10">
    <location>
        <begin position="84"/>
        <end position="106"/>
    </location>
</feature>
<dbReference type="NCBIfam" id="TIGR00792">
    <property type="entry name" value="gph"/>
    <property type="match status" value="1"/>
</dbReference>
<keyword evidence="7 10" id="KW-1133">Transmembrane helix</keyword>
<feature type="transmembrane region" description="Helical" evidence="10">
    <location>
        <begin position="335"/>
        <end position="362"/>
    </location>
</feature>
<dbReference type="PANTHER" id="PTHR11328">
    <property type="entry name" value="MAJOR FACILITATOR SUPERFAMILY DOMAIN-CONTAINING PROTEIN"/>
    <property type="match status" value="1"/>
</dbReference>
<organism evidence="11 12">
    <name type="scientific">Levilactobacillus bambusae</name>
    <dbReference type="NCBI Taxonomy" id="2024736"/>
    <lineage>
        <taxon>Bacteria</taxon>
        <taxon>Bacillati</taxon>
        <taxon>Bacillota</taxon>
        <taxon>Bacilli</taxon>
        <taxon>Lactobacillales</taxon>
        <taxon>Lactobacillaceae</taxon>
        <taxon>Levilactobacillus</taxon>
    </lineage>
</organism>
<keyword evidence="5 10" id="KW-0812">Transmembrane</keyword>
<evidence type="ECO:0000256" key="10">
    <source>
        <dbReference type="SAM" id="Phobius"/>
    </source>
</evidence>
<dbReference type="OrthoDB" id="9764596at2"/>